<feature type="non-terminal residue" evidence="2">
    <location>
        <position position="249"/>
    </location>
</feature>
<dbReference type="PANTHER" id="PTHR30038">
    <property type="entry name" value="ALDEHYDE FERREDOXIN OXIDOREDUCTASE"/>
    <property type="match status" value="1"/>
</dbReference>
<feature type="non-terminal residue" evidence="2">
    <location>
        <position position="1"/>
    </location>
</feature>
<proteinExistence type="predicted"/>
<name>X1P9R8_9ZZZZ</name>
<dbReference type="Gene3D" id="1.10.569.10">
    <property type="entry name" value="Aldehyde Ferredoxin Oxidoreductase Protein, subunit A, domain 2"/>
    <property type="match status" value="1"/>
</dbReference>
<evidence type="ECO:0000259" key="1">
    <source>
        <dbReference type="Pfam" id="PF01314"/>
    </source>
</evidence>
<dbReference type="GO" id="GO:0009055">
    <property type="term" value="F:electron transfer activity"/>
    <property type="evidence" value="ECO:0007669"/>
    <property type="project" value="InterPro"/>
</dbReference>
<feature type="domain" description="Aldehyde ferredoxin oxidoreductase C-terminal" evidence="1">
    <location>
        <begin position="2"/>
        <end position="246"/>
    </location>
</feature>
<dbReference type="InterPro" id="IPR051919">
    <property type="entry name" value="W-dependent_AOR"/>
</dbReference>
<organism evidence="2">
    <name type="scientific">marine sediment metagenome</name>
    <dbReference type="NCBI Taxonomy" id="412755"/>
    <lineage>
        <taxon>unclassified sequences</taxon>
        <taxon>metagenomes</taxon>
        <taxon>ecological metagenomes</taxon>
    </lineage>
</organism>
<gene>
    <name evidence="2" type="ORF">S06H3_51799</name>
</gene>
<dbReference type="InterPro" id="IPR013985">
    <property type="entry name" value="Ald_Fedxn_OxRdtase_dom3"/>
</dbReference>
<dbReference type="PANTHER" id="PTHR30038:SF0">
    <property type="entry name" value="TUNGSTEN-CONTAINING ALDEHYDE FERREDOXIN OXIDOREDUCTASE"/>
    <property type="match status" value="1"/>
</dbReference>
<dbReference type="AlphaFoldDB" id="X1P9R8"/>
<dbReference type="InterPro" id="IPR036021">
    <property type="entry name" value="Tungsten_al_ferr_oxy-like_C"/>
</dbReference>
<reference evidence="2" key="1">
    <citation type="journal article" date="2014" name="Front. Microbiol.">
        <title>High frequency of phylogenetically diverse reductive dehalogenase-homologous genes in deep subseafloor sedimentary metagenomes.</title>
        <authorList>
            <person name="Kawai M."/>
            <person name="Futagami T."/>
            <person name="Toyoda A."/>
            <person name="Takaki Y."/>
            <person name="Nishi S."/>
            <person name="Hori S."/>
            <person name="Arai W."/>
            <person name="Tsubouchi T."/>
            <person name="Morono Y."/>
            <person name="Uchiyama I."/>
            <person name="Ito T."/>
            <person name="Fujiyama A."/>
            <person name="Inagaki F."/>
            <person name="Takami H."/>
        </authorList>
    </citation>
    <scope>NUCLEOTIDE SEQUENCE</scope>
    <source>
        <strain evidence="2">Expedition CK06-06</strain>
    </source>
</reference>
<comment type="caution">
    <text evidence="2">The sequence shown here is derived from an EMBL/GenBank/DDBJ whole genome shotgun (WGS) entry which is preliminary data.</text>
</comment>
<dbReference type="EMBL" id="BARV01032896">
    <property type="protein sequence ID" value="GAI39216.1"/>
    <property type="molecule type" value="Genomic_DNA"/>
</dbReference>
<protein>
    <recommendedName>
        <fullName evidence="1">Aldehyde ferredoxin oxidoreductase C-terminal domain-containing protein</fullName>
    </recommendedName>
</protein>
<evidence type="ECO:0000313" key="2">
    <source>
        <dbReference type="EMBL" id="GAI39216.1"/>
    </source>
</evidence>
<accession>X1P9R8</accession>
<dbReference type="InterPro" id="IPR001203">
    <property type="entry name" value="OxRdtase_Ald_Fedxn_C"/>
</dbReference>
<dbReference type="GO" id="GO:0051536">
    <property type="term" value="F:iron-sulfur cluster binding"/>
    <property type="evidence" value="ECO:0007669"/>
    <property type="project" value="InterPro"/>
</dbReference>
<dbReference type="GO" id="GO:0016625">
    <property type="term" value="F:oxidoreductase activity, acting on the aldehyde or oxo group of donors, iron-sulfur protein as acceptor"/>
    <property type="evidence" value="ECO:0007669"/>
    <property type="project" value="InterPro"/>
</dbReference>
<dbReference type="InterPro" id="IPR013984">
    <property type="entry name" value="Ald_Fedxn_OxRdtase_dom2"/>
</dbReference>
<sequence>PEACSSCVFHCGRFARVRSGPYKGAYTAGPEYETLVSLGSKCDITDAAAIIKGNEICNLMGMDIVSAGSMVSFAMECNERGLLKGQDLGGLDLSWGNADAMLSLLEMMSCRKGIGDLLADGSRIAAGKIGHGAESFAVQANGLEQTGIDVRGSMSYALAFALNPRGPDHLTTECLAEFAYTPEVRQLAIEVSGSEKGVDSLSPEGKPKLVAWHEDIYSVSDCLGICVFTDTWSYTRINFENLATMFGTA</sequence>
<dbReference type="SUPFAM" id="SSF48310">
    <property type="entry name" value="Aldehyde ferredoxin oxidoreductase, C-terminal domains"/>
    <property type="match status" value="1"/>
</dbReference>
<dbReference type="Gene3D" id="1.10.599.10">
    <property type="entry name" value="Aldehyde Ferredoxin Oxidoreductase Protein, subunit A, domain 3"/>
    <property type="match status" value="1"/>
</dbReference>
<dbReference type="Pfam" id="PF01314">
    <property type="entry name" value="AFOR_C"/>
    <property type="match status" value="1"/>
</dbReference>